<organism evidence="1 2">
    <name type="scientific">Rhizobium halophytocola</name>
    <dbReference type="NCBI Taxonomy" id="735519"/>
    <lineage>
        <taxon>Bacteria</taxon>
        <taxon>Pseudomonadati</taxon>
        <taxon>Pseudomonadota</taxon>
        <taxon>Alphaproteobacteria</taxon>
        <taxon>Hyphomicrobiales</taxon>
        <taxon>Rhizobiaceae</taxon>
        <taxon>Rhizobium/Agrobacterium group</taxon>
        <taxon>Rhizobium</taxon>
    </lineage>
</organism>
<protein>
    <submittedName>
        <fullName evidence="1">Uncharacterized protein</fullName>
    </submittedName>
</protein>
<proteinExistence type="predicted"/>
<keyword evidence="2" id="KW-1185">Reference proteome</keyword>
<evidence type="ECO:0000313" key="1">
    <source>
        <dbReference type="EMBL" id="MBP1851486.1"/>
    </source>
</evidence>
<sequence>MTAKTKSCSRLEQTAYSSHMVPACDGTANRR</sequence>
<evidence type="ECO:0000313" key="2">
    <source>
        <dbReference type="Proteomes" id="UP000759443"/>
    </source>
</evidence>
<comment type="caution">
    <text evidence="1">The sequence shown here is derived from an EMBL/GenBank/DDBJ whole genome shotgun (WGS) entry which is preliminary data.</text>
</comment>
<accession>A0ABS4E0M7</accession>
<dbReference type="Proteomes" id="UP000759443">
    <property type="component" value="Unassembled WGS sequence"/>
</dbReference>
<name>A0ABS4E0M7_9HYPH</name>
<reference evidence="1 2" key="1">
    <citation type="submission" date="2021-03" db="EMBL/GenBank/DDBJ databases">
        <title>Genomic Encyclopedia of Type Strains, Phase IV (KMG-IV): sequencing the most valuable type-strain genomes for metagenomic binning, comparative biology and taxonomic classification.</title>
        <authorList>
            <person name="Goeker M."/>
        </authorList>
    </citation>
    <scope>NUCLEOTIDE SEQUENCE [LARGE SCALE GENOMIC DNA]</scope>
    <source>
        <strain evidence="1 2">DSM 21600</strain>
    </source>
</reference>
<gene>
    <name evidence="1" type="ORF">J2Z17_002931</name>
</gene>
<dbReference type="EMBL" id="JAGGJU010000007">
    <property type="protein sequence ID" value="MBP1851486.1"/>
    <property type="molecule type" value="Genomic_DNA"/>
</dbReference>